<dbReference type="EMBL" id="DF973126">
    <property type="protein sequence ID" value="GAU12887.1"/>
    <property type="molecule type" value="Genomic_DNA"/>
</dbReference>
<dbReference type="PANTHER" id="PTHR47926">
    <property type="entry name" value="PENTATRICOPEPTIDE REPEAT-CONTAINING PROTEIN"/>
    <property type="match status" value="1"/>
</dbReference>
<protein>
    <recommendedName>
        <fullName evidence="4">DYW domain-containing protein</fullName>
    </recommendedName>
</protein>
<keyword evidence="6" id="KW-1185">Reference proteome</keyword>
<dbReference type="NCBIfam" id="TIGR00756">
    <property type="entry name" value="PPR"/>
    <property type="match status" value="2"/>
</dbReference>
<evidence type="ECO:0000256" key="3">
    <source>
        <dbReference type="PROSITE-ProRule" id="PRU00708"/>
    </source>
</evidence>
<evidence type="ECO:0000313" key="5">
    <source>
        <dbReference type="EMBL" id="GAU12887.1"/>
    </source>
</evidence>
<dbReference type="Pfam" id="PF01535">
    <property type="entry name" value="PPR"/>
    <property type="match status" value="1"/>
</dbReference>
<accession>A0A2Z6MIW2</accession>
<dbReference type="GO" id="GO:0009451">
    <property type="term" value="P:RNA modification"/>
    <property type="evidence" value="ECO:0007669"/>
    <property type="project" value="InterPro"/>
</dbReference>
<keyword evidence="2" id="KW-0677">Repeat</keyword>
<organism evidence="5 6">
    <name type="scientific">Trifolium subterraneum</name>
    <name type="common">Subterranean clover</name>
    <dbReference type="NCBI Taxonomy" id="3900"/>
    <lineage>
        <taxon>Eukaryota</taxon>
        <taxon>Viridiplantae</taxon>
        <taxon>Streptophyta</taxon>
        <taxon>Embryophyta</taxon>
        <taxon>Tracheophyta</taxon>
        <taxon>Spermatophyta</taxon>
        <taxon>Magnoliopsida</taxon>
        <taxon>eudicotyledons</taxon>
        <taxon>Gunneridae</taxon>
        <taxon>Pentapetalae</taxon>
        <taxon>rosids</taxon>
        <taxon>fabids</taxon>
        <taxon>Fabales</taxon>
        <taxon>Fabaceae</taxon>
        <taxon>Papilionoideae</taxon>
        <taxon>50 kb inversion clade</taxon>
        <taxon>NPAAA clade</taxon>
        <taxon>Hologalegina</taxon>
        <taxon>IRL clade</taxon>
        <taxon>Trifolieae</taxon>
        <taxon>Trifolium</taxon>
    </lineage>
</organism>
<dbReference type="GO" id="GO:0008270">
    <property type="term" value="F:zinc ion binding"/>
    <property type="evidence" value="ECO:0007669"/>
    <property type="project" value="InterPro"/>
</dbReference>
<name>A0A2Z6MIW2_TRISU</name>
<evidence type="ECO:0000313" key="6">
    <source>
        <dbReference type="Proteomes" id="UP000242715"/>
    </source>
</evidence>
<dbReference type="AlphaFoldDB" id="A0A2Z6MIW2"/>
<evidence type="ECO:0000256" key="2">
    <source>
        <dbReference type="ARBA" id="ARBA00022737"/>
    </source>
</evidence>
<feature type="domain" description="DYW" evidence="4">
    <location>
        <begin position="332"/>
        <end position="424"/>
    </location>
</feature>
<dbReference type="InterPro" id="IPR011990">
    <property type="entry name" value="TPR-like_helical_dom_sf"/>
</dbReference>
<gene>
    <name evidence="5" type="ORF">TSUD_73740</name>
</gene>
<dbReference type="InterPro" id="IPR046960">
    <property type="entry name" value="PPR_At4g14850-like_plant"/>
</dbReference>
<evidence type="ECO:0000259" key="4">
    <source>
        <dbReference type="Pfam" id="PF14432"/>
    </source>
</evidence>
<feature type="repeat" description="PPR" evidence="3">
    <location>
        <begin position="296"/>
        <end position="330"/>
    </location>
</feature>
<sequence length="424" mass="47964">MSSYTTQHMINNILRKNSNKTLSAKQLHAHIVITKGTFHNDNILVLSLYSNLNLLHHSLHLFNSLPSPPPPLAWSSLIKCFTSRSLLHHSFSSFNSMRSLSVPPNRHVFPSLIKASTLLKHPKLAYSLHASTVRLGFDSDLYIANALINMYAKFHNFANALTENAGKVFDVFPQRGKYEIGSVKKVFDMMPVRDVVSWNTVIAGYVQNGMYVEALYMVREMGKNGNLKPDSFTLSSILPIFAEHVDVYRGKEIHGYTMRNGFDGDVFIGSSLVDMYAKCNKLENSLRAFNLLPRKDAISWNSIIAGCVQNGEFDRGLGFFRRMLKENMEKEGYVLDTNQVLHDVDEEQKRDLLLNHSERLAIAFGIISTTAGTTIRVIKNIRVCVDCHTAIKFIAKIVGREIVVRDNSRFHHFKNGSCSCGDYW</sequence>
<dbReference type="Pfam" id="PF14432">
    <property type="entry name" value="DYW_deaminase"/>
    <property type="match status" value="1"/>
</dbReference>
<dbReference type="FunFam" id="1.25.40.10:FF:000073">
    <property type="entry name" value="Pentatricopeptide repeat-containing protein chloroplastic"/>
    <property type="match status" value="1"/>
</dbReference>
<feature type="repeat" description="PPR" evidence="3">
    <location>
        <begin position="194"/>
        <end position="228"/>
    </location>
</feature>
<evidence type="ECO:0000256" key="1">
    <source>
        <dbReference type="ARBA" id="ARBA00006643"/>
    </source>
</evidence>
<dbReference type="OrthoDB" id="185373at2759"/>
<comment type="similarity">
    <text evidence="1">Belongs to the PPR family. PCMP-H subfamily.</text>
</comment>
<dbReference type="Proteomes" id="UP000242715">
    <property type="component" value="Unassembled WGS sequence"/>
</dbReference>
<proteinExistence type="inferred from homology"/>
<dbReference type="PANTHER" id="PTHR47926:SF347">
    <property type="entry name" value="PENTATRICOPEPTIDE REPEAT-CONTAINING PROTEIN"/>
    <property type="match status" value="1"/>
</dbReference>
<reference evidence="6" key="1">
    <citation type="journal article" date="2017" name="Front. Plant Sci.">
        <title>Climate Clever Clovers: New Paradigm to Reduce the Environmental Footprint of Ruminants by Breeding Low Methanogenic Forages Utilizing Haplotype Variation.</title>
        <authorList>
            <person name="Kaur P."/>
            <person name="Appels R."/>
            <person name="Bayer P.E."/>
            <person name="Keeble-Gagnere G."/>
            <person name="Wang J."/>
            <person name="Hirakawa H."/>
            <person name="Shirasawa K."/>
            <person name="Vercoe P."/>
            <person name="Stefanova K."/>
            <person name="Durmic Z."/>
            <person name="Nichols P."/>
            <person name="Revell C."/>
            <person name="Isobe S.N."/>
            <person name="Edwards D."/>
            <person name="Erskine W."/>
        </authorList>
    </citation>
    <scope>NUCLEOTIDE SEQUENCE [LARGE SCALE GENOMIC DNA]</scope>
    <source>
        <strain evidence="6">cv. Daliak</strain>
    </source>
</reference>
<dbReference type="PROSITE" id="PS51375">
    <property type="entry name" value="PPR"/>
    <property type="match status" value="2"/>
</dbReference>
<dbReference type="Pfam" id="PF13041">
    <property type="entry name" value="PPR_2"/>
    <property type="match status" value="1"/>
</dbReference>
<dbReference type="InterPro" id="IPR002885">
    <property type="entry name" value="PPR_rpt"/>
</dbReference>
<dbReference type="GO" id="GO:0003723">
    <property type="term" value="F:RNA binding"/>
    <property type="evidence" value="ECO:0007669"/>
    <property type="project" value="InterPro"/>
</dbReference>
<dbReference type="InterPro" id="IPR032867">
    <property type="entry name" value="DYW_dom"/>
</dbReference>
<dbReference type="Gene3D" id="1.25.40.10">
    <property type="entry name" value="Tetratricopeptide repeat domain"/>
    <property type="match status" value="3"/>
</dbReference>